<dbReference type="EMBL" id="JAXCGZ010012412">
    <property type="protein sequence ID" value="KAK7073595.1"/>
    <property type="molecule type" value="Genomic_DNA"/>
</dbReference>
<reference evidence="5 6" key="1">
    <citation type="submission" date="2023-11" db="EMBL/GenBank/DDBJ databases">
        <title>Halocaridina rubra genome assembly.</title>
        <authorList>
            <person name="Smith C."/>
        </authorList>
    </citation>
    <scope>NUCLEOTIDE SEQUENCE [LARGE SCALE GENOMIC DNA]</scope>
    <source>
        <strain evidence="5">EP-1</strain>
        <tissue evidence="5">Whole</tissue>
    </source>
</reference>
<evidence type="ECO:0000256" key="1">
    <source>
        <dbReference type="ARBA" id="ARBA00023157"/>
    </source>
</evidence>
<accession>A0AAN8X7J3</accession>
<evidence type="ECO:0000313" key="6">
    <source>
        <dbReference type="Proteomes" id="UP001381693"/>
    </source>
</evidence>
<sequence length="228" mass="25430">MHALSAALTVMAMLLRGAMGNPAISSETVTLAYERGDHSSAPMDIKVDKEAKTITYHMQDPEGFYADVNTLEDYESGYAVSRVASQDSCFVRQLTEDIDASDNRLHEMRDKGLQRILGRVDVWAEPIDDVQALVGSRLAAFCGESAAYKLVRPDNSLKRSPMIEKDSSSDSLAQYLKNESPDALAQPRSKRQTNVTFFRCFLFFFFPLCFSTTVTINTGTTFIFFLFG</sequence>
<keyword evidence="2" id="KW-0472">Membrane</keyword>
<proteinExistence type="predicted"/>
<keyword evidence="2" id="KW-0812">Transmembrane</keyword>
<evidence type="ECO:0000256" key="3">
    <source>
        <dbReference type="SAM" id="SignalP"/>
    </source>
</evidence>
<protein>
    <recommendedName>
        <fullName evidence="4">BRICHOS domain-containing protein</fullName>
    </recommendedName>
</protein>
<evidence type="ECO:0000313" key="5">
    <source>
        <dbReference type="EMBL" id="KAK7073595.1"/>
    </source>
</evidence>
<feature type="signal peptide" evidence="3">
    <location>
        <begin position="1"/>
        <end position="20"/>
    </location>
</feature>
<feature type="domain" description="BRICHOS" evidence="4">
    <location>
        <begin position="62"/>
        <end position="150"/>
    </location>
</feature>
<comment type="caution">
    <text evidence="5">The sequence shown here is derived from an EMBL/GenBank/DDBJ whole genome shotgun (WGS) entry which is preliminary data.</text>
</comment>
<dbReference type="PROSITE" id="PS50869">
    <property type="entry name" value="BRICHOS"/>
    <property type="match status" value="1"/>
</dbReference>
<dbReference type="Pfam" id="PF04089">
    <property type="entry name" value="BRICHOS"/>
    <property type="match status" value="1"/>
</dbReference>
<organism evidence="5 6">
    <name type="scientific">Halocaridina rubra</name>
    <name type="common">Hawaiian red shrimp</name>
    <dbReference type="NCBI Taxonomy" id="373956"/>
    <lineage>
        <taxon>Eukaryota</taxon>
        <taxon>Metazoa</taxon>
        <taxon>Ecdysozoa</taxon>
        <taxon>Arthropoda</taxon>
        <taxon>Crustacea</taxon>
        <taxon>Multicrustacea</taxon>
        <taxon>Malacostraca</taxon>
        <taxon>Eumalacostraca</taxon>
        <taxon>Eucarida</taxon>
        <taxon>Decapoda</taxon>
        <taxon>Pleocyemata</taxon>
        <taxon>Caridea</taxon>
        <taxon>Atyoidea</taxon>
        <taxon>Atyidae</taxon>
        <taxon>Halocaridina</taxon>
    </lineage>
</organism>
<feature type="chain" id="PRO_5042870154" description="BRICHOS domain-containing protein" evidence="3">
    <location>
        <begin position="21"/>
        <end position="228"/>
    </location>
</feature>
<keyword evidence="3" id="KW-0732">Signal</keyword>
<name>A0AAN8X7J3_HALRR</name>
<feature type="transmembrane region" description="Helical" evidence="2">
    <location>
        <begin position="201"/>
        <end position="227"/>
    </location>
</feature>
<evidence type="ECO:0000259" key="4">
    <source>
        <dbReference type="PROSITE" id="PS50869"/>
    </source>
</evidence>
<evidence type="ECO:0000256" key="2">
    <source>
        <dbReference type="SAM" id="Phobius"/>
    </source>
</evidence>
<dbReference type="AlphaFoldDB" id="A0AAN8X7J3"/>
<dbReference type="InterPro" id="IPR007084">
    <property type="entry name" value="BRICHOS_dom"/>
</dbReference>
<keyword evidence="6" id="KW-1185">Reference proteome</keyword>
<gene>
    <name evidence="5" type="ORF">SK128_020155</name>
</gene>
<dbReference type="Proteomes" id="UP001381693">
    <property type="component" value="Unassembled WGS sequence"/>
</dbReference>
<keyword evidence="2" id="KW-1133">Transmembrane helix</keyword>
<keyword evidence="1" id="KW-1015">Disulfide bond</keyword>